<feature type="transmembrane region" description="Helical" evidence="1">
    <location>
        <begin position="30"/>
        <end position="50"/>
    </location>
</feature>
<dbReference type="OrthoDB" id="5343826at2"/>
<name>A0A2N1J6Q6_9BACT</name>
<keyword evidence="1" id="KW-1133">Transmembrane helix</keyword>
<feature type="transmembrane region" description="Helical" evidence="1">
    <location>
        <begin position="56"/>
        <end position="72"/>
    </location>
</feature>
<organism evidence="2 3">
    <name type="scientific">Malaciobacter halophilus</name>
    <dbReference type="NCBI Taxonomy" id="197482"/>
    <lineage>
        <taxon>Bacteria</taxon>
        <taxon>Pseudomonadati</taxon>
        <taxon>Campylobacterota</taxon>
        <taxon>Epsilonproteobacteria</taxon>
        <taxon>Campylobacterales</taxon>
        <taxon>Arcobacteraceae</taxon>
        <taxon>Malaciobacter</taxon>
    </lineage>
</organism>
<accession>A0A2N1J6Q6</accession>
<comment type="caution">
    <text evidence="2">The sequence shown here is derived from an EMBL/GenBank/DDBJ whole genome shotgun (WGS) entry which is preliminary data.</text>
</comment>
<sequence>MLLLEAFGAIFSILGAYLMSLSTKHNQRPLYLAFISFLASNLSLFAFFLFAGKVPMIIQLTFFYAGAFLGVVKKSNNPTRDLKILVLISLVYFFILGISLYFKSISSIDFEVLPLDTLASSMAIIGNFLLSSRSHIRRSYAFILFFLADVLFVYIGYTNAFYFFMAQSMFFIYTSLNGYKNTMKEEINAYLSRFKSNS</sequence>
<gene>
    <name evidence="2" type="ORF">CP960_00350</name>
</gene>
<feature type="transmembrane region" description="Helical" evidence="1">
    <location>
        <begin position="6"/>
        <end position="23"/>
    </location>
</feature>
<feature type="transmembrane region" description="Helical" evidence="1">
    <location>
        <begin position="108"/>
        <end position="130"/>
    </location>
</feature>
<dbReference type="AlphaFoldDB" id="A0A2N1J6Q6"/>
<evidence type="ECO:0000256" key="1">
    <source>
        <dbReference type="SAM" id="Phobius"/>
    </source>
</evidence>
<dbReference type="KEGG" id="ahs:AHALO_1658"/>
<keyword evidence="1" id="KW-0472">Membrane</keyword>
<evidence type="ECO:0000313" key="3">
    <source>
        <dbReference type="Proteomes" id="UP000233248"/>
    </source>
</evidence>
<evidence type="ECO:0000313" key="2">
    <source>
        <dbReference type="EMBL" id="PKI82238.1"/>
    </source>
</evidence>
<proteinExistence type="predicted"/>
<dbReference type="RefSeq" id="WP_101183191.1">
    <property type="nucleotide sequence ID" value="NZ_CP031218.1"/>
</dbReference>
<dbReference type="Proteomes" id="UP000233248">
    <property type="component" value="Unassembled WGS sequence"/>
</dbReference>
<protein>
    <recommendedName>
        <fullName evidence="4">Nicotinamide mononucleotide transporter</fullName>
    </recommendedName>
</protein>
<feature type="transmembrane region" description="Helical" evidence="1">
    <location>
        <begin position="84"/>
        <end position="102"/>
    </location>
</feature>
<dbReference type="EMBL" id="NXIF01000002">
    <property type="protein sequence ID" value="PKI82238.1"/>
    <property type="molecule type" value="Genomic_DNA"/>
</dbReference>
<reference evidence="2 3" key="1">
    <citation type="submission" date="2017-09" db="EMBL/GenBank/DDBJ databases">
        <title>Genomics of the genus Arcobacter.</title>
        <authorList>
            <person name="Perez-Cataluna A."/>
            <person name="Figueras M.J."/>
            <person name="Salas-Masso N."/>
        </authorList>
    </citation>
    <scope>NUCLEOTIDE SEQUENCE [LARGE SCALE GENOMIC DNA]</scope>
    <source>
        <strain evidence="2 3">DSM 18005</strain>
    </source>
</reference>
<evidence type="ECO:0008006" key="4">
    <source>
        <dbReference type="Google" id="ProtNLM"/>
    </source>
</evidence>
<keyword evidence="3" id="KW-1185">Reference proteome</keyword>
<keyword evidence="1" id="KW-0812">Transmembrane</keyword>
<feature type="transmembrane region" description="Helical" evidence="1">
    <location>
        <begin position="139"/>
        <end position="155"/>
    </location>
</feature>